<evidence type="ECO:0000313" key="3">
    <source>
        <dbReference type="Proteomes" id="UP000735302"/>
    </source>
</evidence>
<feature type="region of interest" description="Disordered" evidence="1">
    <location>
        <begin position="355"/>
        <end position="387"/>
    </location>
</feature>
<protein>
    <submittedName>
        <fullName evidence="2">Uncharacterized protein</fullName>
    </submittedName>
</protein>
<gene>
    <name evidence="2" type="ORF">PoB_001058500</name>
</gene>
<accession>A0AAV3YLU3</accession>
<dbReference type="EMBL" id="BLXT01001278">
    <property type="protein sequence ID" value="GFN84079.1"/>
    <property type="molecule type" value="Genomic_DNA"/>
</dbReference>
<dbReference type="AlphaFoldDB" id="A0AAV3YLU3"/>
<dbReference type="PANTHER" id="PTHR31424:SF3">
    <property type="entry name" value="RING-TYPE DOMAIN-CONTAINING PROTEIN"/>
    <property type="match status" value="1"/>
</dbReference>
<reference evidence="2 3" key="1">
    <citation type="journal article" date="2021" name="Elife">
        <title>Chloroplast acquisition without the gene transfer in kleptoplastic sea slugs, Plakobranchus ocellatus.</title>
        <authorList>
            <person name="Maeda T."/>
            <person name="Takahashi S."/>
            <person name="Yoshida T."/>
            <person name="Shimamura S."/>
            <person name="Takaki Y."/>
            <person name="Nagai Y."/>
            <person name="Toyoda A."/>
            <person name="Suzuki Y."/>
            <person name="Arimoto A."/>
            <person name="Ishii H."/>
            <person name="Satoh N."/>
            <person name="Nishiyama T."/>
            <person name="Hasebe M."/>
            <person name="Maruyama T."/>
            <person name="Minagawa J."/>
            <person name="Obokata J."/>
            <person name="Shigenobu S."/>
        </authorList>
    </citation>
    <scope>NUCLEOTIDE SEQUENCE [LARGE SCALE GENOMIC DNA]</scope>
</reference>
<dbReference type="PANTHER" id="PTHR31424">
    <property type="entry name" value="PROTEIN CBG23806"/>
    <property type="match status" value="1"/>
</dbReference>
<name>A0AAV3YLU3_9GAST</name>
<organism evidence="2 3">
    <name type="scientific">Plakobranchus ocellatus</name>
    <dbReference type="NCBI Taxonomy" id="259542"/>
    <lineage>
        <taxon>Eukaryota</taxon>
        <taxon>Metazoa</taxon>
        <taxon>Spiralia</taxon>
        <taxon>Lophotrochozoa</taxon>
        <taxon>Mollusca</taxon>
        <taxon>Gastropoda</taxon>
        <taxon>Heterobranchia</taxon>
        <taxon>Euthyneura</taxon>
        <taxon>Panpulmonata</taxon>
        <taxon>Sacoglossa</taxon>
        <taxon>Placobranchoidea</taxon>
        <taxon>Plakobranchidae</taxon>
        <taxon>Plakobranchus</taxon>
    </lineage>
</organism>
<comment type="caution">
    <text evidence="2">The sequence shown here is derived from an EMBL/GenBank/DDBJ whole genome shotgun (WGS) entry which is preliminary data.</text>
</comment>
<evidence type="ECO:0000313" key="2">
    <source>
        <dbReference type="EMBL" id="GFN84079.1"/>
    </source>
</evidence>
<keyword evidence="3" id="KW-1185">Reference proteome</keyword>
<sequence>MRAHIKTATCRASELSSVFYSLVLRHWLCRIRERGCHYVTTHNSTDRCRANHEASLVTQIIRLICRQPERTFSSLSTDYQRFMEFGKGEKKNASCYNNCIHQPMLDIPLDRVTPPYLHCLLGITKRHHTLLEDAADEIDRMVFTDDATKTNEIEVFKQYGGNYVTVTKKTAKLDFYKTCLAMTDAPNDEQQWQLKVEIHVENLGKTDLRKRGGPICSTLDAVLNKNRITPQAYHGRSFIGNHSHKYFKTDVHRQLTRHLLIKTTKYTDNQTIIDTAFAHKTKLDCINNAFSKIHLLVSHTYPIHCDRITEIEQAIEHYMTVITHMKRTCTRMGITRPFTEASRGQTTATSVDFVQQGPDSHESENGNLVGESPRPSPAGNKKAYNSMELSERKYPYIPLAVRSSSQSPSPTDI</sequence>
<dbReference type="Proteomes" id="UP000735302">
    <property type="component" value="Unassembled WGS sequence"/>
</dbReference>
<evidence type="ECO:0000256" key="1">
    <source>
        <dbReference type="SAM" id="MobiDB-lite"/>
    </source>
</evidence>
<proteinExistence type="predicted"/>